<proteinExistence type="predicted"/>
<organism evidence="1 2">
    <name type="scientific">Paraburkholderia ultramafica</name>
    <dbReference type="NCBI Taxonomy" id="1544867"/>
    <lineage>
        <taxon>Bacteria</taxon>
        <taxon>Pseudomonadati</taxon>
        <taxon>Pseudomonadota</taxon>
        <taxon>Betaproteobacteria</taxon>
        <taxon>Burkholderiales</taxon>
        <taxon>Burkholderiaceae</taxon>
        <taxon>Paraburkholderia</taxon>
    </lineage>
</organism>
<gene>
    <name evidence="1" type="ORF">LMG28614_07281</name>
</gene>
<dbReference type="EMBL" id="CADIKK010000121">
    <property type="protein sequence ID" value="CAB3810470.1"/>
    <property type="molecule type" value="Genomic_DNA"/>
</dbReference>
<evidence type="ECO:0000313" key="1">
    <source>
        <dbReference type="EMBL" id="CAB3810470.1"/>
    </source>
</evidence>
<evidence type="ECO:0000313" key="2">
    <source>
        <dbReference type="Proteomes" id="UP000494365"/>
    </source>
</evidence>
<dbReference type="AlphaFoldDB" id="A0A6S7BS64"/>
<reference evidence="1 2" key="1">
    <citation type="submission" date="2020-04" db="EMBL/GenBank/DDBJ databases">
        <authorList>
            <person name="De Canck E."/>
        </authorList>
    </citation>
    <scope>NUCLEOTIDE SEQUENCE [LARGE SCALE GENOMIC DNA]</scope>
    <source>
        <strain evidence="1 2">LMG 28614</strain>
    </source>
</reference>
<protein>
    <submittedName>
        <fullName evidence="1">Uncharacterized protein</fullName>
    </submittedName>
</protein>
<name>A0A6S7BS64_9BURK</name>
<keyword evidence="2" id="KW-1185">Reference proteome</keyword>
<dbReference type="Proteomes" id="UP000494365">
    <property type="component" value="Unassembled WGS sequence"/>
</dbReference>
<accession>A0A6S7BS64</accession>
<sequence>MLSSMSGGRAAFIVRPAAQCIRMSTEYQHYSPENQKRSIAEFAAAHKISIVGPTKTPERVASAGIVSAMTISSNKSAFP</sequence>